<dbReference type="GO" id="GO:0008270">
    <property type="term" value="F:zinc ion binding"/>
    <property type="evidence" value="ECO:0007669"/>
    <property type="project" value="UniProtKB-KW"/>
</dbReference>
<evidence type="ECO:0000313" key="4">
    <source>
        <dbReference type="EMBL" id="KKM67401.1"/>
    </source>
</evidence>
<dbReference type="PROSITE" id="PS00518">
    <property type="entry name" value="ZF_RING_1"/>
    <property type="match status" value="1"/>
</dbReference>
<evidence type="ECO:0000256" key="2">
    <source>
        <dbReference type="ARBA" id="ARBA00022771"/>
    </source>
</evidence>
<organism evidence="4">
    <name type="scientific">marine sediment metagenome</name>
    <dbReference type="NCBI Taxonomy" id="412755"/>
    <lineage>
        <taxon>unclassified sequences</taxon>
        <taxon>metagenomes</taxon>
        <taxon>ecological metagenomes</taxon>
    </lineage>
</organism>
<keyword evidence="2" id="KW-0863">Zinc-finger</keyword>
<evidence type="ECO:0000256" key="3">
    <source>
        <dbReference type="ARBA" id="ARBA00022833"/>
    </source>
</evidence>
<gene>
    <name evidence="4" type="ORF">LCGC14_1471450</name>
</gene>
<comment type="caution">
    <text evidence="4">The sequence shown here is derived from an EMBL/GenBank/DDBJ whole genome shotgun (WGS) entry which is preliminary data.</text>
</comment>
<proteinExistence type="predicted"/>
<accession>A0A0F9JY81</accession>
<name>A0A0F9JY81_9ZZZZ</name>
<dbReference type="EMBL" id="LAZR01010355">
    <property type="protein sequence ID" value="KKM67401.1"/>
    <property type="molecule type" value="Genomic_DNA"/>
</dbReference>
<protein>
    <submittedName>
        <fullName evidence="4">Uncharacterized protein</fullName>
    </submittedName>
</protein>
<keyword evidence="1" id="KW-0479">Metal-binding</keyword>
<reference evidence="4" key="1">
    <citation type="journal article" date="2015" name="Nature">
        <title>Complex archaea that bridge the gap between prokaryotes and eukaryotes.</title>
        <authorList>
            <person name="Spang A."/>
            <person name="Saw J.H."/>
            <person name="Jorgensen S.L."/>
            <person name="Zaremba-Niedzwiedzka K."/>
            <person name="Martijn J."/>
            <person name="Lind A.E."/>
            <person name="van Eijk R."/>
            <person name="Schleper C."/>
            <person name="Guy L."/>
            <person name="Ettema T.J."/>
        </authorList>
    </citation>
    <scope>NUCLEOTIDE SEQUENCE</scope>
</reference>
<evidence type="ECO:0000256" key="1">
    <source>
        <dbReference type="ARBA" id="ARBA00022723"/>
    </source>
</evidence>
<sequence>MSRPWTEADQVELNRIMLQQKLGLPNAHTGPFPKTTTHAKHQLMCDDCGEYAAMIIWKDDTQNSNTWFFAECDTCEHVFCEDCIDVESDPPICYTCYEEAQRKK</sequence>
<dbReference type="InterPro" id="IPR017907">
    <property type="entry name" value="Znf_RING_CS"/>
</dbReference>
<keyword evidence="3" id="KW-0862">Zinc</keyword>
<dbReference type="AlphaFoldDB" id="A0A0F9JY81"/>